<dbReference type="PROSITE" id="PS51318">
    <property type="entry name" value="TAT"/>
    <property type="match status" value="1"/>
</dbReference>
<dbReference type="AlphaFoldDB" id="A0AAD1HD53"/>
<organism evidence="3 4">
    <name type="scientific">Mycolicibacterium moriokaense</name>
    <dbReference type="NCBI Taxonomy" id="39691"/>
    <lineage>
        <taxon>Bacteria</taxon>
        <taxon>Bacillati</taxon>
        <taxon>Actinomycetota</taxon>
        <taxon>Actinomycetes</taxon>
        <taxon>Mycobacteriales</taxon>
        <taxon>Mycobacteriaceae</taxon>
        <taxon>Mycolicibacterium</taxon>
    </lineage>
</organism>
<dbReference type="InterPro" id="IPR006311">
    <property type="entry name" value="TAT_signal"/>
</dbReference>
<sequence>MNQSPVTMRRKHMAAATLGAAAIATIVSGLAGPAIAQAELNRSSYNKCADAADKRWVAGQTNDATHIDEYKFCCIRAGGVWQGGNRGCVDAAATGPTREPQGPRDVVVPLPGEASTQQ</sequence>
<name>A0AAD1HD53_9MYCO</name>
<protein>
    <recommendedName>
        <fullName evidence="5">Secreted protein</fullName>
    </recommendedName>
</protein>
<dbReference type="EMBL" id="AP022560">
    <property type="protein sequence ID" value="BBX03192.1"/>
    <property type="molecule type" value="Genomic_DNA"/>
</dbReference>
<evidence type="ECO:0000256" key="1">
    <source>
        <dbReference type="SAM" id="MobiDB-lite"/>
    </source>
</evidence>
<dbReference type="RefSeq" id="WP_083149847.1">
    <property type="nucleotide sequence ID" value="NZ_AP022560.1"/>
</dbReference>
<dbReference type="Proteomes" id="UP000466681">
    <property type="component" value="Chromosome"/>
</dbReference>
<reference evidence="3 4" key="1">
    <citation type="journal article" date="2019" name="Emerg. Microbes Infect.">
        <title>Comprehensive subspecies identification of 175 nontuberculous mycobacteria species based on 7547 genomic profiles.</title>
        <authorList>
            <person name="Matsumoto Y."/>
            <person name="Kinjo T."/>
            <person name="Motooka D."/>
            <person name="Nabeya D."/>
            <person name="Jung N."/>
            <person name="Uechi K."/>
            <person name="Horii T."/>
            <person name="Iida T."/>
            <person name="Fujita J."/>
            <person name="Nakamura S."/>
        </authorList>
    </citation>
    <scope>NUCLEOTIDE SEQUENCE [LARGE SCALE GENOMIC DNA]</scope>
    <source>
        <strain evidence="3 4">JCM 6375</strain>
    </source>
</reference>
<feature type="signal peptide" evidence="2">
    <location>
        <begin position="1"/>
        <end position="36"/>
    </location>
</feature>
<evidence type="ECO:0000313" key="3">
    <source>
        <dbReference type="EMBL" id="BBX03192.1"/>
    </source>
</evidence>
<evidence type="ECO:0008006" key="5">
    <source>
        <dbReference type="Google" id="ProtNLM"/>
    </source>
</evidence>
<keyword evidence="4" id="KW-1185">Reference proteome</keyword>
<evidence type="ECO:0000313" key="4">
    <source>
        <dbReference type="Proteomes" id="UP000466681"/>
    </source>
</evidence>
<accession>A0AAD1HD53</accession>
<dbReference type="KEGG" id="mmor:MMOR_41280"/>
<feature type="region of interest" description="Disordered" evidence="1">
    <location>
        <begin position="92"/>
        <end position="118"/>
    </location>
</feature>
<proteinExistence type="predicted"/>
<gene>
    <name evidence="3" type="ORF">MMOR_41280</name>
</gene>
<keyword evidence="2" id="KW-0732">Signal</keyword>
<feature type="chain" id="PRO_5042056743" description="Secreted protein" evidence="2">
    <location>
        <begin position="37"/>
        <end position="118"/>
    </location>
</feature>
<evidence type="ECO:0000256" key="2">
    <source>
        <dbReference type="SAM" id="SignalP"/>
    </source>
</evidence>